<reference evidence="1 2" key="1">
    <citation type="submission" date="2018-06" db="EMBL/GenBank/DDBJ databases">
        <title>Complete Genomes of Monosporascus.</title>
        <authorList>
            <person name="Robinson A.J."/>
            <person name="Natvig D.O."/>
        </authorList>
    </citation>
    <scope>NUCLEOTIDE SEQUENCE [LARGE SCALE GENOMIC DNA]</scope>
    <source>
        <strain evidence="1 2">CBS 609.92</strain>
    </source>
</reference>
<evidence type="ECO:0008006" key="3">
    <source>
        <dbReference type="Google" id="ProtNLM"/>
    </source>
</evidence>
<accession>A0ABY0GTM0</accession>
<evidence type="ECO:0000313" key="2">
    <source>
        <dbReference type="Proteomes" id="UP000294003"/>
    </source>
</evidence>
<keyword evidence="2" id="KW-1185">Reference proteome</keyword>
<dbReference type="Proteomes" id="UP000294003">
    <property type="component" value="Unassembled WGS sequence"/>
</dbReference>
<comment type="caution">
    <text evidence="1">The sequence shown here is derived from an EMBL/GenBank/DDBJ whole genome shotgun (WGS) entry which is preliminary data.</text>
</comment>
<evidence type="ECO:0000313" key="1">
    <source>
        <dbReference type="EMBL" id="RYO77310.1"/>
    </source>
</evidence>
<proteinExistence type="predicted"/>
<protein>
    <recommendedName>
        <fullName evidence="3">Major facilitator superfamily (MFS) profile domain-containing protein</fullName>
    </recommendedName>
</protein>
<organism evidence="1 2">
    <name type="scientific">Monosporascus cannonballus</name>
    <dbReference type="NCBI Taxonomy" id="155416"/>
    <lineage>
        <taxon>Eukaryota</taxon>
        <taxon>Fungi</taxon>
        <taxon>Dikarya</taxon>
        <taxon>Ascomycota</taxon>
        <taxon>Pezizomycotina</taxon>
        <taxon>Sordariomycetes</taxon>
        <taxon>Xylariomycetidae</taxon>
        <taxon>Xylariales</taxon>
        <taxon>Xylariales incertae sedis</taxon>
        <taxon>Monosporascus</taxon>
    </lineage>
</organism>
<gene>
    <name evidence="1" type="ORF">DL762_009349</name>
</gene>
<sequence>MSGTLSVLVGRRVLASLRVPEDDYVTTLDAYSSATATPLLPRTDPRAAALLSLSMALFGTGTVLFTSVPPPSSGVWSLVDYGRSNPHSGALILTLLD</sequence>
<name>A0ABY0GTM0_9PEZI</name>
<dbReference type="EMBL" id="QJNS01000476">
    <property type="protein sequence ID" value="RYO77310.1"/>
    <property type="molecule type" value="Genomic_DNA"/>
</dbReference>